<keyword evidence="7 10" id="KW-0067">ATP-binding</keyword>
<evidence type="ECO:0000256" key="3">
    <source>
        <dbReference type="ARBA" id="ARBA00022527"/>
    </source>
</evidence>
<feature type="domain" description="Protein kinase" evidence="12">
    <location>
        <begin position="276"/>
        <end position="531"/>
    </location>
</feature>
<dbReference type="InterPro" id="IPR001245">
    <property type="entry name" value="Ser-Thr/Tyr_kinase_cat_dom"/>
</dbReference>
<sequence length="542" mass="59466">MIVGAHVRELSTGSLGVIEKGNNANGFYVSFGARKNWKRYNEIEVIDSSSIGGAKAKATIPAHSATGGAGETSTPGNRPPPTPISASSSTSGGNLKKVSPPPTINNKTFVPKVQSEDPGPRFGNFKFNTTQNTNTNPKYSTLPSRAFFDVSSASSPNGNNFKKTSPPGSSTTSSPSRPAIPDFSNPPSTKNTQSTTTTNVVSNQNGHIVNPPKPQPKPNTPQPTPQPPTQTPISKPLPQPKPNPVPPVAAISKPPPPSIVSPRKNKDLWNIDFSELTFDNVIGNGRYGEVSLGQWLGTPVAIKKLMENDEEANGLVDREIEILKEIRHPQIVQFLGVSRNKENETHIITEFMDGGDLFDALIFGDFELTWKEKLRISLDIAQACRYLQRQGILHRDLKSQNVLLGSNKRAKLCDLGLARVFDDRINKRLTSNLGSDAWMAPEMFMGEEYDYKVDVFSYGIVLVEIITNAVPDPRDPMKRFAFNSQNFMKKVPSECPPAFAKLTVDCTLTNPKERPSFTQILETVKSIYDSLPDDCYDDQEEQ</sequence>
<name>A0A8J4PQ83_9MYCE</name>
<dbReference type="OrthoDB" id="19242at2759"/>
<evidence type="ECO:0000256" key="7">
    <source>
        <dbReference type="ARBA" id="ARBA00022840"/>
    </source>
</evidence>
<evidence type="ECO:0000256" key="6">
    <source>
        <dbReference type="ARBA" id="ARBA00022777"/>
    </source>
</evidence>
<feature type="compositionally biased region" description="Low complexity" evidence="11">
    <location>
        <begin position="185"/>
        <end position="205"/>
    </location>
</feature>
<dbReference type="SUPFAM" id="SSF56112">
    <property type="entry name" value="Protein kinase-like (PK-like)"/>
    <property type="match status" value="1"/>
</dbReference>
<dbReference type="GO" id="GO:0005524">
    <property type="term" value="F:ATP binding"/>
    <property type="evidence" value="ECO:0007669"/>
    <property type="project" value="UniProtKB-UniRule"/>
</dbReference>
<dbReference type="PROSITE" id="PS00107">
    <property type="entry name" value="PROTEIN_KINASE_ATP"/>
    <property type="match status" value="1"/>
</dbReference>
<dbReference type="InterPro" id="IPR011009">
    <property type="entry name" value="Kinase-like_dom_sf"/>
</dbReference>
<reference evidence="13" key="1">
    <citation type="submission" date="2020-01" db="EMBL/GenBank/DDBJ databases">
        <title>Development of genomics and gene disruption for Polysphondylium violaceum indicates a role for the polyketide synthase stlB in stalk morphogenesis.</title>
        <authorList>
            <person name="Narita B."/>
            <person name="Kawabe Y."/>
            <person name="Kin K."/>
            <person name="Saito T."/>
            <person name="Gibbs R."/>
            <person name="Kuspa A."/>
            <person name="Muzny D."/>
            <person name="Queller D."/>
            <person name="Richards S."/>
            <person name="Strassman J."/>
            <person name="Sucgang R."/>
            <person name="Worley K."/>
            <person name="Schaap P."/>
        </authorList>
    </citation>
    <scope>NUCLEOTIDE SEQUENCE</scope>
    <source>
        <strain evidence="13">QSvi11</strain>
    </source>
</reference>
<keyword evidence="3" id="KW-0723">Serine/threonine-protein kinase</keyword>
<evidence type="ECO:0000256" key="10">
    <source>
        <dbReference type="PROSITE-ProRule" id="PRU10141"/>
    </source>
</evidence>
<evidence type="ECO:0000256" key="9">
    <source>
        <dbReference type="ARBA" id="ARBA00048679"/>
    </source>
</evidence>
<dbReference type="GO" id="GO:0004674">
    <property type="term" value="F:protein serine/threonine kinase activity"/>
    <property type="evidence" value="ECO:0007669"/>
    <property type="project" value="UniProtKB-KW"/>
</dbReference>
<dbReference type="PANTHER" id="PTHR46485">
    <property type="entry name" value="LIM DOMAIN KINASE 1"/>
    <property type="match status" value="1"/>
</dbReference>
<evidence type="ECO:0000256" key="5">
    <source>
        <dbReference type="ARBA" id="ARBA00022741"/>
    </source>
</evidence>
<feature type="region of interest" description="Disordered" evidence="11">
    <location>
        <begin position="63"/>
        <end position="263"/>
    </location>
</feature>
<dbReference type="SMART" id="SM00220">
    <property type="entry name" value="S_TKc"/>
    <property type="match status" value="1"/>
</dbReference>
<dbReference type="PRINTS" id="PR01217">
    <property type="entry name" value="PRICHEXTENSN"/>
</dbReference>
<evidence type="ECO:0000313" key="14">
    <source>
        <dbReference type="Proteomes" id="UP000695562"/>
    </source>
</evidence>
<dbReference type="Pfam" id="PF07714">
    <property type="entry name" value="PK_Tyr_Ser-Thr"/>
    <property type="match status" value="1"/>
</dbReference>
<comment type="similarity">
    <text evidence="1">Belongs to the protein kinase superfamily. TKL Ser/Thr protein kinase family.</text>
</comment>
<proteinExistence type="inferred from homology"/>
<dbReference type="Gene3D" id="3.30.200.20">
    <property type="entry name" value="Phosphorylase Kinase, domain 1"/>
    <property type="match status" value="1"/>
</dbReference>
<feature type="compositionally biased region" description="Polar residues" evidence="11">
    <location>
        <begin position="151"/>
        <end position="163"/>
    </location>
</feature>
<dbReference type="Gene3D" id="1.10.510.10">
    <property type="entry name" value="Transferase(Phosphotransferase) domain 1"/>
    <property type="match status" value="1"/>
</dbReference>
<evidence type="ECO:0000256" key="2">
    <source>
        <dbReference type="ARBA" id="ARBA00012513"/>
    </source>
</evidence>
<dbReference type="PRINTS" id="PR00109">
    <property type="entry name" value="TYRKINASE"/>
</dbReference>
<dbReference type="InterPro" id="IPR017441">
    <property type="entry name" value="Protein_kinase_ATP_BS"/>
</dbReference>
<comment type="caution">
    <text evidence="13">The sequence shown here is derived from an EMBL/GenBank/DDBJ whole genome shotgun (WGS) entry which is preliminary data.</text>
</comment>
<dbReference type="InterPro" id="IPR050940">
    <property type="entry name" value="Actin_reg-Ser/Thr_kinase"/>
</dbReference>
<dbReference type="PANTHER" id="PTHR46485:SF5">
    <property type="entry name" value="CENTER DIVIDER, ISOFORM A"/>
    <property type="match status" value="1"/>
</dbReference>
<keyword evidence="6" id="KW-0418">Kinase</keyword>
<dbReference type="PROSITE" id="PS50011">
    <property type="entry name" value="PROTEIN_KINASE_DOM"/>
    <property type="match status" value="1"/>
</dbReference>
<keyword evidence="5 10" id="KW-0547">Nucleotide-binding</keyword>
<protein>
    <recommendedName>
        <fullName evidence="2">non-specific serine/threonine protein kinase</fullName>
        <ecNumber evidence="2">2.7.11.1</ecNumber>
    </recommendedName>
</protein>
<dbReference type="InterPro" id="IPR008271">
    <property type="entry name" value="Ser/Thr_kinase_AS"/>
</dbReference>
<keyword evidence="4" id="KW-0808">Transferase</keyword>
<dbReference type="Proteomes" id="UP000695562">
    <property type="component" value="Unassembled WGS sequence"/>
</dbReference>
<evidence type="ECO:0000256" key="4">
    <source>
        <dbReference type="ARBA" id="ARBA00022679"/>
    </source>
</evidence>
<evidence type="ECO:0000256" key="1">
    <source>
        <dbReference type="ARBA" id="ARBA00005843"/>
    </source>
</evidence>
<evidence type="ECO:0000256" key="11">
    <source>
        <dbReference type="SAM" id="MobiDB-lite"/>
    </source>
</evidence>
<feature type="binding site" evidence="10">
    <location>
        <position position="304"/>
    </location>
    <ligand>
        <name>ATP</name>
        <dbReference type="ChEBI" id="CHEBI:30616"/>
    </ligand>
</feature>
<comment type="catalytic activity">
    <reaction evidence="9">
        <text>L-seryl-[protein] + ATP = O-phospho-L-seryl-[protein] + ADP + H(+)</text>
        <dbReference type="Rhea" id="RHEA:17989"/>
        <dbReference type="Rhea" id="RHEA-COMP:9863"/>
        <dbReference type="Rhea" id="RHEA-COMP:11604"/>
        <dbReference type="ChEBI" id="CHEBI:15378"/>
        <dbReference type="ChEBI" id="CHEBI:29999"/>
        <dbReference type="ChEBI" id="CHEBI:30616"/>
        <dbReference type="ChEBI" id="CHEBI:83421"/>
        <dbReference type="ChEBI" id="CHEBI:456216"/>
        <dbReference type="EC" id="2.7.11.1"/>
    </reaction>
</comment>
<accession>A0A8J4PQ83</accession>
<evidence type="ECO:0000256" key="8">
    <source>
        <dbReference type="ARBA" id="ARBA00047899"/>
    </source>
</evidence>
<evidence type="ECO:0000259" key="12">
    <source>
        <dbReference type="PROSITE" id="PS50011"/>
    </source>
</evidence>
<comment type="catalytic activity">
    <reaction evidence="8">
        <text>L-threonyl-[protein] + ATP = O-phospho-L-threonyl-[protein] + ADP + H(+)</text>
        <dbReference type="Rhea" id="RHEA:46608"/>
        <dbReference type="Rhea" id="RHEA-COMP:11060"/>
        <dbReference type="Rhea" id="RHEA-COMP:11605"/>
        <dbReference type="ChEBI" id="CHEBI:15378"/>
        <dbReference type="ChEBI" id="CHEBI:30013"/>
        <dbReference type="ChEBI" id="CHEBI:30616"/>
        <dbReference type="ChEBI" id="CHEBI:61977"/>
        <dbReference type="ChEBI" id="CHEBI:456216"/>
        <dbReference type="EC" id="2.7.11.1"/>
    </reaction>
</comment>
<dbReference type="AlphaFoldDB" id="A0A8J4PQ83"/>
<dbReference type="PROSITE" id="PS00108">
    <property type="entry name" value="PROTEIN_KINASE_ST"/>
    <property type="match status" value="1"/>
</dbReference>
<dbReference type="CDD" id="cd13999">
    <property type="entry name" value="STKc_MAP3K-like"/>
    <property type="match status" value="1"/>
</dbReference>
<gene>
    <name evidence="13" type="ORF">CYY_006970</name>
</gene>
<feature type="compositionally biased region" description="Pro residues" evidence="11">
    <location>
        <begin position="211"/>
        <end position="259"/>
    </location>
</feature>
<dbReference type="EMBL" id="AJWJ01000347">
    <property type="protein sequence ID" value="KAF2071709.1"/>
    <property type="molecule type" value="Genomic_DNA"/>
</dbReference>
<keyword evidence="14" id="KW-1185">Reference proteome</keyword>
<feature type="compositionally biased region" description="Low complexity" evidence="11">
    <location>
        <begin position="164"/>
        <end position="176"/>
    </location>
</feature>
<dbReference type="InterPro" id="IPR000719">
    <property type="entry name" value="Prot_kinase_dom"/>
</dbReference>
<organism evidence="13 14">
    <name type="scientific">Polysphondylium violaceum</name>
    <dbReference type="NCBI Taxonomy" id="133409"/>
    <lineage>
        <taxon>Eukaryota</taxon>
        <taxon>Amoebozoa</taxon>
        <taxon>Evosea</taxon>
        <taxon>Eumycetozoa</taxon>
        <taxon>Dictyostelia</taxon>
        <taxon>Dictyosteliales</taxon>
        <taxon>Dictyosteliaceae</taxon>
        <taxon>Polysphondylium</taxon>
    </lineage>
</organism>
<dbReference type="EC" id="2.7.11.1" evidence="2"/>
<evidence type="ECO:0000313" key="13">
    <source>
        <dbReference type="EMBL" id="KAF2071709.1"/>
    </source>
</evidence>